<reference evidence="3" key="2">
    <citation type="submission" date="2020-05" db="UniProtKB">
        <authorList>
            <consortium name="EnsemblMetazoa"/>
        </authorList>
    </citation>
    <scope>IDENTIFICATION</scope>
    <source>
        <strain evidence="3">IAEA</strain>
    </source>
</reference>
<dbReference type="InterPro" id="IPR011989">
    <property type="entry name" value="ARM-like"/>
</dbReference>
<dbReference type="VEuPathDB" id="VectorBase:GPPI050207"/>
<evidence type="ECO:0000259" key="2">
    <source>
        <dbReference type="Pfam" id="PF25567"/>
    </source>
</evidence>
<proteinExistence type="inferred from homology"/>
<sequence>MCICCCKFQFFGGFAFTRASSYLCEYRIMGKTRKHKIQYSRKLNPLFTINGSEIDDFLNNSSEIAIGPIEAVRDQLQNANTEEKLNGLQSLAVLTASKDKVASICQTDIVRIVGPFLCEKDVSVRNAAAGALRNLSVASSEVCDYLVEQDILTPLFVMLQEYAVDDWKPKFDANMCNQMDIRSDIFLQAINLLWNLCESAPYAVDTFNQSILMESFIRCLDFSVYGLDIAISVAQFFLVVSENNPKLWKVFNNYLPNFLRLLSLTGDYGQGYLCSLAAAILTNVPALAASYSVTMLRALAGVLKINHQVVISSVIANISNLSNLISQSETFELEIKMDITDDESEEAAANRRRRQELPTEADIVVRDIGYLLDAQRVAAEVITNLCSDEDDENEDGNDIDDESISENECAVDYESNETSGSNLNLVEGDKFGFDVIDVIKSLSIVEQVVKLNLWQRAQLLSDDLSNQLRETDINLLMKAKNLRISSLLCLQNLCNCLTSEDLGGHNAIYSVWLELGQQVFKGPRVYSIMEPSTSLMRSALEHLKSHRELFKQMAQNDLELILGGVKNCSMPEIRANWLRMLGTLGCLLPEPLVKLIISFIVETCTHEEDVWTLSEAFDALMDMFSDNDWPEIIMQIDLAKEVQKLEKTFRSKARSQRKELKERYAAVQTVRTNLTRFVIYLEKESMKLGGLPSSTTD</sequence>
<dbReference type="InterPro" id="IPR016024">
    <property type="entry name" value="ARM-type_fold"/>
</dbReference>
<feature type="domain" description="SYO1-like TPR repeats" evidence="2">
    <location>
        <begin position="436"/>
        <end position="684"/>
    </location>
</feature>
<dbReference type="Pfam" id="PF25567">
    <property type="entry name" value="TPR_SYO1"/>
    <property type="match status" value="1"/>
</dbReference>
<dbReference type="SUPFAM" id="SSF48371">
    <property type="entry name" value="ARM repeat"/>
    <property type="match status" value="1"/>
</dbReference>
<comment type="similarity">
    <text evidence="1">Belongs to the nuclear import and ribosome assembly adapter family.</text>
</comment>
<dbReference type="PANTHER" id="PTHR13347">
    <property type="entry name" value="HEAT REPEAT-CONTAINING PROTEIN 3"/>
    <property type="match status" value="1"/>
</dbReference>
<keyword evidence="4" id="KW-1185">Reference proteome</keyword>
<dbReference type="GO" id="GO:0042273">
    <property type="term" value="P:ribosomal large subunit biogenesis"/>
    <property type="evidence" value="ECO:0007669"/>
    <property type="project" value="TreeGrafter"/>
</dbReference>
<evidence type="ECO:0000313" key="3">
    <source>
        <dbReference type="EnsemblMetazoa" id="GPPI050207-PA"/>
    </source>
</evidence>
<dbReference type="GO" id="GO:0006606">
    <property type="term" value="P:protein import into nucleus"/>
    <property type="evidence" value="ECO:0007669"/>
    <property type="project" value="TreeGrafter"/>
</dbReference>
<protein>
    <recommendedName>
        <fullName evidence="2">SYO1-like TPR repeats domain-containing protein</fullName>
    </recommendedName>
</protein>
<dbReference type="InterPro" id="IPR052616">
    <property type="entry name" value="SYO1-like"/>
</dbReference>
<evidence type="ECO:0000313" key="4">
    <source>
        <dbReference type="Proteomes" id="UP000092460"/>
    </source>
</evidence>
<dbReference type="Proteomes" id="UP000092460">
    <property type="component" value="Unassembled WGS sequence"/>
</dbReference>
<dbReference type="PANTHER" id="PTHR13347:SF1">
    <property type="entry name" value="HEAT REPEAT-CONTAINING PROTEIN 3"/>
    <property type="match status" value="1"/>
</dbReference>
<dbReference type="EMBL" id="JXJN01026446">
    <property type="status" value="NOT_ANNOTATED_CDS"/>
    <property type="molecule type" value="Genomic_DNA"/>
</dbReference>
<organism evidence="3 4">
    <name type="scientific">Glossina palpalis gambiensis</name>
    <dbReference type="NCBI Taxonomy" id="67801"/>
    <lineage>
        <taxon>Eukaryota</taxon>
        <taxon>Metazoa</taxon>
        <taxon>Ecdysozoa</taxon>
        <taxon>Arthropoda</taxon>
        <taxon>Hexapoda</taxon>
        <taxon>Insecta</taxon>
        <taxon>Pterygota</taxon>
        <taxon>Neoptera</taxon>
        <taxon>Endopterygota</taxon>
        <taxon>Diptera</taxon>
        <taxon>Brachycera</taxon>
        <taxon>Muscomorpha</taxon>
        <taxon>Hippoboscoidea</taxon>
        <taxon>Glossinidae</taxon>
        <taxon>Glossina</taxon>
    </lineage>
</organism>
<dbReference type="EnsemblMetazoa" id="GPPI050207-RA">
    <property type="protein sequence ID" value="GPPI050207-PA"/>
    <property type="gene ID" value="GPPI050207"/>
</dbReference>
<dbReference type="Gene3D" id="1.25.10.10">
    <property type="entry name" value="Leucine-rich Repeat Variant"/>
    <property type="match status" value="1"/>
</dbReference>
<dbReference type="AlphaFoldDB" id="A0A1B0C658"/>
<reference evidence="4" key="1">
    <citation type="submission" date="2015-01" db="EMBL/GenBank/DDBJ databases">
        <authorList>
            <person name="Aksoy S."/>
            <person name="Warren W."/>
            <person name="Wilson R.K."/>
        </authorList>
    </citation>
    <scope>NUCLEOTIDE SEQUENCE [LARGE SCALE GENOMIC DNA]</scope>
    <source>
        <strain evidence="4">IAEA</strain>
    </source>
</reference>
<dbReference type="InterPro" id="IPR057990">
    <property type="entry name" value="TPR_SYO1"/>
</dbReference>
<name>A0A1B0C658_9MUSC</name>
<accession>A0A1B0C658</accession>
<dbReference type="GO" id="GO:0051082">
    <property type="term" value="F:unfolded protein binding"/>
    <property type="evidence" value="ECO:0007669"/>
    <property type="project" value="TreeGrafter"/>
</dbReference>
<evidence type="ECO:0000256" key="1">
    <source>
        <dbReference type="ARBA" id="ARBA00049983"/>
    </source>
</evidence>
<dbReference type="STRING" id="67801.A0A1B0C658"/>